<organism evidence="1 2">
    <name type="scientific">Fervidibacillus albus</name>
    <dbReference type="NCBI Taxonomy" id="2980026"/>
    <lineage>
        <taxon>Bacteria</taxon>
        <taxon>Bacillati</taxon>
        <taxon>Bacillota</taxon>
        <taxon>Bacilli</taxon>
        <taxon>Bacillales</taxon>
        <taxon>Bacillaceae</taxon>
        <taxon>Fervidibacillus</taxon>
    </lineage>
</organism>
<name>A0A9E8LWG4_9BACI</name>
<dbReference type="RefSeq" id="WP_275418624.1">
    <property type="nucleotide sequence ID" value="NZ_CP106878.1"/>
</dbReference>
<sequence length="56" mass="6445">MALLYHAVNLSNDSKKQAIIQELLKLGVTEFKGRKVDELDFYEAKHALSIERVKRS</sequence>
<proteinExistence type="predicted"/>
<accession>A0A9E8LWG4</accession>
<gene>
    <name evidence="1" type="ORF">OE104_05780</name>
</gene>
<dbReference type="Proteomes" id="UP001164718">
    <property type="component" value="Chromosome"/>
</dbReference>
<keyword evidence="2" id="KW-1185">Reference proteome</keyword>
<dbReference type="AlphaFoldDB" id="A0A9E8LWG4"/>
<protein>
    <submittedName>
        <fullName evidence="1">Uncharacterized protein</fullName>
    </submittedName>
</protein>
<dbReference type="KEGG" id="faf:OE104_05780"/>
<reference evidence="1" key="1">
    <citation type="submission" date="2022-09" db="EMBL/GenBank/DDBJ databases">
        <title>Complete Genomes of Fervidibacillus albus and Fervidibacillus halotolerans isolated from tidal flat sediments.</title>
        <authorList>
            <person name="Kwon K.K."/>
            <person name="Yang S.-H."/>
            <person name="Park M.J."/>
            <person name="Oh H.-M."/>
        </authorList>
    </citation>
    <scope>NUCLEOTIDE SEQUENCE</scope>
    <source>
        <strain evidence="1">MEBiC13591</strain>
    </source>
</reference>
<dbReference type="EMBL" id="CP106878">
    <property type="protein sequence ID" value="WAA10821.1"/>
    <property type="molecule type" value="Genomic_DNA"/>
</dbReference>
<evidence type="ECO:0000313" key="1">
    <source>
        <dbReference type="EMBL" id="WAA10821.1"/>
    </source>
</evidence>
<evidence type="ECO:0000313" key="2">
    <source>
        <dbReference type="Proteomes" id="UP001164718"/>
    </source>
</evidence>